<dbReference type="AlphaFoldDB" id="A0A0P0VGZ0"/>
<name>A0A0P0VGZ0_ORYSJ</name>
<evidence type="ECO:0000313" key="1">
    <source>
        <dbReference type="EMBL" id="BAS77861.1"/>
    </source>
</evidence>
<reference evidence="1 2" key="3">
    <citation type="journal article" date="2013" name="Rice">
        <title>Improvement of the Oryza sativa Nipponbare reference genome using next generation sequence and optical map data.</title>
        <authorList>
            <person name="Kawahara Y."/>
            <person name="de la Bastide M."/>
            <person name="Hamilton J.P."/>
            <person name="Kanamori H."/>
            <person name="McCombie W.R."/>
            <person name="Ouyang S."/>
            <person name="Schwartz D.C."/>
            <person name="Tanaka T."/>
            <person name="Wu J."/>
            <person name="Zhou S."/>
            <person name="Childs K.L."/>
            <person name="Davidson R.M."/>
            <person name="Lin H."/>
            <person name="Quesada-Ocampo L."/>
            <person name="Vaillancourt B."/>
            <person name="Sakai H."/>
            <person name="Lee S.S."/>
            <person name="Kim J."/>
            <person name="Numa H."/>
            <person name="Itoh T."/>
            <person name="Buell C.R."/>
            <person name="Matsumoto T."/>
        </authorList>
    </citation>
    <scope>NUCLEOTIDE SEQUENCE [LARGE SCALE GENOMIC DNA]</scope>
    <source>
        <strain evidence="2">cv. Nipponbare</strain>
    </source>
</reference>
<keyword evidence="2" id="KW-1185">Reference proteome</keyword>
<dbReference type="Proteomes" id="UP000059680">
    <property type="component" value="Chromosome 2"/>
</dbReference>
<dbReference type="Gramene" id="Os02t0244850-00">
    <property type="protein sequence ID" value="Os02t0244850-00"/>
    <property type="gene ID" value="Os02g0244850"/>
</dbReference>
<reference evidence="2" key="1">
    <citation type="journal article" date="2005" name="Nature">
        <title>The map-based sequence of the rice genome.</title>
        <authorList>
            <consortium name="International rice genome sequencing project (IRGSP)"/>
            <person name="Matsumoto T."/>
            <person name="Wu J."/>
            <person name="Kanamori H."/>
            <person name="Katayose Y."/>
            <person name="Fujisawa M."/>
            <person name="Namiki N."/>
            <person name="Mizuno H."/>
            <person name="Yamamoto K."/>
            <person name="Antonio B.A."/>
            <person name="Baba T."/>
            <person name="Sakata K."/>
            <person name="Nagamura Y."/>
            <person name="Aoki H."/>
            <person name="Arikawa K."/>
            <person name="Arita K."/>
            <person name="Bito T."/>
            <person name="Chiden Y."/>
            <person name="Fujitsuka N."/>
            <person name="Fukunaka R."/>
            <person name="Hamada M."/>
            <person name="Harada C."/>
            <person name="Hayashi A."/>
            <person name="Hijishita S."/>
            <person name="Honda M."/>
            <person name="Hosokawa S."/>
            <person name="Ichikawa Y."/>
            <person name="Idonuma A."/>
            <person name="Iijima M."/>
            <person name="Ikeda M."/>
            <person name="Ikeno M."/>
            <person name="Ito K."/>
            <person name="Ito S."/>
            <person name="Ito T."/>
            <person name="Ito Y."/>
            <person name="Ito Y."/>
            <person name="Iwabuchi A."/>
            <person name="Kamiya K."/>
            <person name="Karasawa W."/>
            <person name="Kurita K."/>
            <person name="Katagiri S."/>
            <person name="Kikuta A."/>
            <person name="Kobayashi H."/>
            <person name="Kobayashi N."/>
            <person name="Machita K."/>
            <person name="Maehara T."/>
            <person name="Masukawa M."/>
            <person name="Mizubayashi T."/>
            <person name="Mukai Y."/>
            <person name="Nagasaki H."/>
            <person name="Nagata Y."/>
            <person name="Naito S."/>
            <person name="Nakashima M."/>
            <person name="Nakama Y."/>
            <person name="Nakamichi Y."/>
            <person name="Nakamura M."/>
            <person name="Meguro A."/>
            <person name="Negishi M."/>
            <person name="Ohta I."/>
            <person name="Ohta T."/>
            <person name="Okamoto M."/>
            <person name="Ono N."/>
            <person name="Saji S."/>
            <person name="Sakaguchi M."/>
            <person name="Sakai K."/>
            <person name="Shibata M."/>
            <person name="Shimokawa T."/>
            <person name="Song J."/>
            <person name="Takazaki Y."/>
            <person name="Terasawa K."/>
            <person name="Tsugane M."/>
            <person name="Tsuji K."/>
            <person name="Ueda S."/>
            <person name="Waki K."/>
            <person name="Yamagata H."/>
            <person name="Yamamoto M."/>
            <person name="Yamamoto S."/>
            <person name="Yamane H."/>
            <person name="Yoshiki S."/>
            <person name="Yoshihara R."/>
            <person name="Yukawa K."/>
            <person name="Zhong H."/>
            <person name="Yano M."/>
            <person name="Yuan Q."/>
            <person name="Ouyang S."/>
            <person name="Liu J."/>
            <person name="Jones K.M."/>
            <person name="Gansberger K."/>
            <person name="Moffat K."/>
            <person name="Hill J."/>
            <person name="Bera J."/>
            <person name="Fadrosh D."/>
            <person name="Jin S."/>
            <person name="Johri S."/>
            <person name="Kim M."/>
            <person name="Overton L."/>
            <person name="Reardon M."/>
            <person name="Tsitrin T."/>
            <person name="Vuong H."/>
            <person name="Weaver B."/>
            <person name="Ciecko A."/>
            <person name="Tallon L."/>
            <person name="Jackson J."/>
            <person name="Pai G."/>
            <person name="Aken S.V."/>
            <person name="Utterback T."/>
            <person name="Reidmuller S."/>
            <person name="Feldblyum T."/>
            <person name="Hsiao J."/>
            <person name="Zismann V."/>
            <person name="Iobst S."/>
            <person name="de Vazeille A.R."/>
            <person name="Buell C.R."/>
            <person name="Ying K."/>
            <person name="Li Y."/>
            <person name="Lu T."/>
            <person name="Huang Y."/>
            <person name="Zhao Q."/>
            <person name="Feng Q."/>
            <person name="Zhang L."/>
            <person name="Zhu J."/>
            <person name="Weng Q."/>
            <person name="Mu J."/>
            <person name="Lu Y."/>
            <person name="Fan D."/>
            <person name="Liu Y."/>
            <person name="Guan J."/>
            <person name="Zhang Y."/>
            <person name="Yu S."/>
            <person name="Liu X."/>
            <person name="Zhang Y."/>
            <person name="Hong G."/>
            <person name="Han B."/>
            <person name="Choisne N."/>
            <person name="Demange N."/>
            <person name="Orjeda G."/>
            <person name="Samain S."/>
            <person name="Cattolico L."/>
            <person name="Pelletier E."/>
            <person name="Couloux A."/>
            <person name="Segurens B."/>
            <person name="Wincker P."/>
            <person name="D'Hont A."/>
            <person name="Scarpelli C."/>
            <person name="Weissenbach J."/>
            <person name="Salanoubat M."/>
            <person name="Quetier F."/>
            <person name="Yu Y."/>
            <person name="Kim H.R."/>
            <person name="Rambo T."/>
            <person name="Currie J."/>
            <person name="Collura K."/>
            <person name="Luo M."/>
            <person name="Yang T."/>
            <person name="Ammiraju J.S.S."/>
            <person name="Engler F."/>
            <person name="Soderlund C."/>
            <person name="Wing R.A."/>
            <person name="Palmer L.E."/>
            <person name="de la Bastide M."/>
            <person name="Spiegel L."/>
            <person name="Nascimento L."/>
            <person name="Zutavern T."/>
            <person name="O'Shaughnessy A."/>
            <person name="Dike S."/>
            <person name="Dedhia N."/>
            <person name="Preston R."/>
            <person name="Balija V."/>
            <person name="McCombie W.R."/>
            <person name="Chow T."/>
            <person name="Chen H."/>
            <person name="Chung M."/>
            <person name="Chen C."/>
            <person name="Shaw J."/>
            <person name="Wu H."/>
            <person name="Hsiao K."/>
            <person name="Chao Y."/>
            <person name="Chu M."/>
            <person name="Cheng C."/>
            <person name="Hour A."/>
            <person name="Lee P."/>
            <person name="Lin S."/>
            <person name="Lin Y."/>
            <person name="Liou J."/>
            <person name="Liu S."/>
            <person name="Hsing Y."/>
            <person name="Raghuvanshi S."/>
            <person name="Mohanty A."/>
            <person name="Bharti A.K."/>
            <person name="Gaur A."/>
            <person name="Gupta V."/>
            <person name="Kumar D."/>
            <person name="Ravi V."/>
            <person name="Vij S."/>
            <person name="Kapur A."/>
            <person name="Khurana P."/>
            <person name="Khurana P."/>
            <person name="Khurana J.P."/>
            <person name="Tyagi A.K."/>
            <person name="Gaikwad K."/>
            <person name="Singh A."/>
            <person name="Dalal V."/>
            <person name="Srivastava S."/>
            <person name="Dixit A."/>
            <person name="Pal A.K."/>
            <person name="Ghazi I.A."/>
            <person name="Yadav M."/>
            <person name="Pandit A."/>
            <person name="Bhargava A."/>
            <person name="Sureshbabu K."/>
            <person name="Batra K."/>
            <person name="Sharma T.R."/>
            <person name="Mohapatra T."/>
            <person name="Singh N.K."/>
            <person name="Messing J."/>
            <person name="Nelson A.B."/>
            <person name="Fuks G."/>
            <person name="Kavchok S."/>
            <person name="Keizer G."/>
            <person name="Linton E."/>
            <person name="Llaca V."/>
            <person name="Song R."/>
            <person name="Tanyolac B."/>
            <person name="Young S."/>
            <person name="Ho-Il K."/>
            <person name="Hahn J.H."/>
            <person name="Sangsakoo G."/>
            <person name="Vanavichit A."/>
            <person name="de Mattos Luiz.A.T."/>
            <person name="Zimmer P.D."/>
            <person name="Malone G."/>
            <person name="Dellagostin O."/>
            <person name="de Oliveira A.C."/>
            <person name="Bevan M."/>
            <person name="Bancroft I."/>
            <person name="Minx P."/>
            <person name="Cordum H."/>
            <person name="Wilson R."/>
            <person name="Cheng Z."/>
            <person name="Jin W."/>
            <person name="Jiang J."/>
            <person name="Leong S.A."/>
            <person name="Iwama H."/>
            <person name="Gojobori T."/>
            <person name="Itoh T."/>
            <person name="Niimura Y."/>
            <person name="Fujii Y."/>
            <person name="Habara T."/>
            <person name="Sakai H."/>
            <person name="Sato Y."/>
            <person name="Wilson G."/>
            <person name="Kumar K."/>
            <person name="McCouch S."/>
            <person name="Juretic N."/>
            <person name="Hoen D."/>
            <person name="Wright S."/>
            <person name="Bruskiewich R."/>
            <person name="Bureau T."/>
            <person name="Miyao A."/>
            <person name="Hirochika H."/>
            <person name="Nishikawa T."/>
            <person name="Kadowaki K."/>
            <person name="Sugiura M."/>
            <person name="Burr B."/>
            <person name="Sasaki T."/>
        </authorList>
    </citation>
    <scope>NUCLEOTIDE SEQUENCE [LARGE SCALE GENOMIC DNA]</scope>
    <source>
        <strain evidence="2">cv. Nipponbare</strain>
    </source>
</reference>
<dbReference type="PaxDb" id="39947-A0A0P0VGZ0"/>
<feature type="non-terminal residue" evidence="1">
    <location>
        <position position="182"/>
    </location>
</feature>
<dbReference type="EMBL" id="AP014958">
    <property type="protein sequence ID" value="BAS77861.1"/>
    <property type="molecule type" value="Genomic_DNA"/>
</dbReference>
<protein>
    <submittedName>
        <fullName evidence="1">Os02g0244850 protein</fullName>
    </submittedName>
</protein>
<dbReference type="InParanoid" id="A0A0P0VGZ0"/>
<evidence type="ECO:0000313" key="2">
    <source>
        <dbReference type="Proteomes" id="UP000059680"/>
    </source>
</evidence>
<sequence length="182" mass="20155">MRGEHEVNGLVLERIEHLLPRLAELGDEALERLLDVGLGGRGGLVGEVPALELDPAAVRDLHLLGEVGEVEHVREGAGDDDGVPRRQAGELPPQLVEPRLVPVVLVLRRQLQVSYEFAEVRAVQVLEDVEEAVDEEGVVLDELVVLGYLPRREQPQLRVDRLVPLHRRLPGGRGHLPLSRLQ</sequence>
<accession>A0A0P0VGZ0</accession>
<proteinExistence type="predicted"/>
<reference evidence="1 2" key="2">
    <citation type="journal article" date="2013" name="Plant Cell Physiol.">
        <title>Rice Annotation Project Database (RAP-DB): an integrative and interactive database for rice genomics.</title>
        <authorList>
            <person name="Sakai H."/>
            <person name="Lee S.S."/>
            <person name="Tanaka T."/>
            <person name="Numa H."/>
            <person name="Kim J."/>
            <person name="Kawahara Y."/>
            <person name="Wakimoto H."/>
            <person name="Yang C.C."/>
            <person name="Iwamoto M."/>
            <person name="Abe T."/>
            <person name="Yamada Y."/>
            <person name="Muto A."/>
            <person name="Inokuchi H."/>
            <person name="Ikemura T."/>
            <person name="Matsumoto T."/>
            <person name="Sasaki T."/>
            <person name="Itoh T."/>
        </authorList>
    </citation>
    <scope>NUCLEOTIDE SEQUENCE [LARGE SCALE GENOMIC DNA]</scope>
    <source>
        <strain evidence="2">cv. Nipponbare</strain>
    </source>
</reference>
<organism evidence="1 2">
    <name type="scientific">Oryza sativa subsp. japonica</name>
    <name type="common">Rice</name>
    <dbReference type="NCBI Taxonomy" id="39947"/>
    <lineage>
        <taxon>Eukaryota</taxon>
        <taxon>Viridiplantae</taxon>
        <taxon>Streptophyta</taxon>
        <taxon>Embryophyta</taxon>
        <taxon>Tracheophyta</taxon>
        <taxon>Spermatophyta</taxon>
        <taxon>Magnoliopsida</taxon>
        <taxon>Liliopsida</taxon>
        <taxon>Poales</taxon>
        <taxon>Poaceae</taxon>
        <taxon>BOP clade</taxon>
        <taxon>Oryzoideae</taxon>
        <taxon>Oryzeae</taxon>
        <taxon>Oryzinae</taxon>
        <taxon>Oryza</taxon>
        <taxon>Oryza sativa</taxon>
    </lineage>
</organism>
<gene>
    <name evidence="1" type="ordered locus">Os02g0244850</name>
    <name evidence="1" type="ORF">OSNPB_020244850</name>
</gene>